<dbReference type="InterPro" id="IPR051681">
    <property type="entry name" value="Ser/Thr_Kinases-Pseudokinases"/>
</dbReference>
<proteinExistence type="inferred from homology"/>
<dbReference type="InterPro" id="IPR020635">
    <property type="entry name" value="Tyr_kinase_cat_dom"/>
</dbReference>
<dbReference type="InterPro" id="IPR011009">
    <property type="entry name" value="Kinase-like_dom_sf"/>
</dbReference>
<dbReference type="InterPro" id="IPR001806">
    <property type="entry name" value="Small_GTPase"/>
</dbReference>
<feature type="domain" description="Protein kinase" evidence="2">
    <location>
        <begin position="5"/>
        <end position="275"/>
    </location>
</feature>
<evidence type="ECO:0000256" key="1">
    <source>
        <dbReference type="ARBA" id="ARBA00008171"/>
    </source>
</evidence>
<protein>
    <recommendedName>
        <fullName evidence="2">Protein kinase domain-containing protein</fullName>
    </recommendedName>
</protein>
<dbReference type="InterPro" id="IPR027417">
    <property type="entry name" value="P-loop_NTPase"/>
</dbReference>
<dbReference type="InterPro" id="IPR008266">
    <property type="entry name" value="Tyr_kinase_AS"/>
</dbReference>
<dbReference type="Gene3D" id="1.10.510.10">
    <property type="entry name" value="Transferase(Phosphotransferase) domain 1"/>
    <property type="match status" value="1"/>
</dbReference>
<dbReference type="PROSITE" id="PS50011">
    <property type="entry name" value="PROTEIN_KINASE_DOM"/>
    <property type="match status" value="1"/>
</dbReference>
<organism evidence="3 4">
    <name type="scientific">Porites lobata</name>
    <dbReference type="NCBI Taxonomy" id="104759"/>
    <lineage>
        <taxon>Eukaryota</taxon>
        <taxon>Metazoa</taxon>
        <taxon>Cnidaria</taxon>
        <taxon>Anthozoa</taxon>
        <taxon>Hexacorallia</taxon>
        <taxon>Scleractinia</taxon>
        <taxon>Fungiina</taxon>
        <taxon>Poritidae</taxon>
        <taxon>Porites</taxon>
    </lineage>
</organism>
<gene>
    <name evidence="3" type="ORF">PLOB_00042229</name>
</gene>
<dbReference type="PROSITE" id="PS51421">
    <property type="entry name" value="RAS"/>
    <property type="match status" value="1"/>
</dbReference>
<dbReference type="PANTHER" id="PTHR44329:SF214">
    <property type="entry name" value="PROTEIN KINASE DOMAIN-CONTAINING PROTEIN"/>
    <property type="match status" value="1"/>
</dbReference>
<comment type="caution">
    <text evidence="3">The sequence shown here is derived from an EMBL/GenBank/DDBJ whole genome shotgun (WGS) entry which is preliminary data.</text>
</comment>
<dbReference type="Pfam" id="PF00071">
    <property type="entry name" value="Ras"/>
    <property type="match status" value="1"/>
</dbReference>
<dbReference type="SMART" id="SM00219">
    <property type="entry name" value="TyrKc"/>
    <property type="match status" value="1"/>
</dbReference>
<dbReference type="SUPFAM" id="SSF52540">
    <property type="entry name" value="P-loop containing nucleoside triphosphate hydrolases"/>
    <property type="match status" value="1"/>
</dbReference>
<dbReference type="InterPro" id="IPR000719">
    <property type="entry name" value="Prot_kinase_dom"/>
</dbReference>
<dbReference type="Gene3D" id="3.40.50.300">
    <property type="entry name" value="P-loop containing nucleotide triphosphate hydrolases"/>
    <property type="match status" value="1"/>
</dbReference>
<dbReference type="Gene3D" id="3.30.200.20">
    <property type="entry name" value="Phosphorylase Kinase, domain 1"/>
    <property type="match status" value="1"/>
</dbReference>
<sequence>MLPRFRLKNEIGSGTYGKVYKESWNGEVVAVKILRDGLFDANDTHGHVQKFHDECKILQRLSHKNVVQLKEFIITHTSPPVLITELLDCDLVKYIGSLHPCKIPFPETVSIALDVAEGLAYLHQQNPPIVHRDLATKNVLLTRNKQAKIADLGIAKCFSLQQTMYSSPNCGTPAYAAPETFSTKQAQKVVYGVKIDIFSFGVMLMEVVNSSRPKMEPGWLFDKDGQRIPEKVRRKGDIDKLGDHKLSKLVLNCIEDHSDKRPNAVEVVNCLQRELSKLQKKEQIFRRPKPCLCPRLRVVALGASGTGKTCIINRFVYGSNAQKECSTEVATIGEQFYHKNISLGDKDYRLEIIDTAGQQKFYSTSHMLVRNVEGILLVFDIHRRDSLLEGIPKMLKLLDAAKADATGIILVGNKVDLKSREVTSSEAEQYARKLGVQYIETSAKTGENVQKLFEEMTREIYETLDLSDMDVFVPSAGDIRIHLEDDAPRNQNICEKMRNWMCG</sequence>
<dbReference type="InterPro" id="IPR001245">
    <property type="entry name" value="Ser-Thr/Tyr_kinase_cat_dom"/>
</dbReference>
<dbReference type="SMART" id="SM00176">
    <property type="entry name" value="RAN"/>
    <property type="match status" value="1"/>
</dbReference>
<dbReference type="SMART" id="SM00173">
    <property type="entry name" value="RAS"/>
    <property type="match status" value="1"/>
</dbReference>
<dbReference type="PANTHER" id="PTHR44329">
    <property type="entry name" value="SERINE/THREONINE-PROTEIN KINASE TNNI3K-RELATED"/>
    <property type="match status" value="1"/>
</dbReference>
<dbReference type="Proteomes" id="UP001159405">
    <property type="component" value="Unassembled WGS sequence"/>
</dbReference>
<dbReference type="PROSITE" id="PS00109">
    <property type="entry name" value="PROTEIN_KINASE_TYR"/>
    <property type="match status" value="1"/>
</dbReference>
<keyword evidence="4" id="KW-1185">Reference proteome</keyword>
<dbReference type="CDD" id="cd00154">
    <property type="entry name" value="Rab"/>
    <property type="match status" value="1"/>
</dbReference>
<comment type="similarity">
    <text evidence="1">Belongs to the protein kinase superfamily. TKL Ser/Thr protein kinase family. ROCO subfamily.</text>
</comment>
<dbReference type="Pfam" id="PF07714">
    <property type="entry name" value="PK_Tyr_Ser-Thr"/>
    <property type="match status" value="1"/>
</dbReference>
<dbReference type="PROSITE" id="PS51419">
    <property type="entry name" value="RAB"/>
    <property type="match status" value="1"/>
</dbReference>
<name>A0ABN8PEK5_9CNID</name>
<reference evidence="3 4" key="1">
    <citation type="submission" date="2022-05" db="EMBL/GenBank/DDBJ databases">
        <authorList>
            <consortium name="Genoscope - CEA"/>
            <person name="William W."/>
        </authorList>
    </citation>
    <scope>NUCLEOTIDE SEQUENCE [LARGE SCALE GENOMIC DNA]</scope>
</reference>
<dbReference type="SMART" id="SM00174">
    <property type="entry name" value="RHO"/>
    <property type="match status" value="1"/>
</dbReference>
<dbReference type="NCBIfam" id="TIGR00231">
    <property type="entry name" value="small_GTP"/>
    <property type="match status" value="1"/>
</dbReference>
<evidence type="ECO:0000313" key="4">
    <source>
        <dbReference type="Proteomes" id="UP001159405"/>
    </source>
</evidence>
<evidence type="ECO:0000313" key="3">
    <source>
        <dbReference type="EMBL" id="CAH3142254.1"/>
    </source>
</evidence>
<dbReference type="SMART" id="SM00175">
    <property type="entry name" value="RAB"/>
    <property type="match status" value="1"/>
</dbReference>
<evidence type="ECO:0000259" key="2">
    <source>
        <dbReference type="PROSITE" id="PS50011"/>
    </source>
</evidence>
<dbReference type="EMBL" id="CALNXK010000068">
    <property type="protein sequence ID" value="CAH3142254.1"/>
    <property type="molecule type" value="Genomic_DNA"/>
</dbReference>
<dbReference type="InterPro" id="IPR005225">
    <property type="entry name" value="Small_GTP-bd"/>
</dbReference>
<dbReference type="SUPFAM" id="SSF56112">
    <property type="entry name" value="Protein kinase-like (PK-like)"/>
    <property type="match status" value="1"/>
</dbReference>
<accession>A0ABN8PEK5</accession>
<dbReference type="PRINTS" id="PR00449">
    <property type="entry name" value="RASTRNSFRMNG"/>
</dbReference>